<keyword evidence="5" id="KW-1185">Reference proteome</keyword>
<dbReference type="SMART" id="SM00343">
    <property type="entry name" value="ZnF_C2HC"/>
    <property type="match status" value="1"/>
</dbReference>
<dbReference type="Proteomes" id="UP001231189">
    <property type="component" value="Unassembled WGS sequence"/>
</dbReference>
<keyword evidence="1" id="KW-0479">Metal-binding</keyword>
<dbReference type="AlphaFoldDB" id="A0AAD8TST2"/>
<proteinExistence type="predicted"/>
<evidence type="ECO:0000256" key="1">
    <source>
        <dbReference type="PROSITE-ProRule" id="PRU00047"/>
    </source>
</evidence>
<evidence type="ECO:0000259" key="3">
    <source>
        <dbReference type="PROSITE" id="PS50158"/>
    </source>
</evidence>
<gene>
    <name evidence="4" type="ORF">QYE76_009943</name>
</gene>
<reference evidence="4" key="1">
    <citation type="submission" date="2023-07" db="EMBL/GenBank/DDBJ databases">
        <title>A chromosome-level genome assembly of Lolium multiflorum.</title>
        <authorList>
            <person name="Chen Y."/>
            <person name="Copetti D."/>
            <person name="Kolliker R."/>
            <person name="Studer B."/>
        </authorList>
    </citation>
    <scope>NUCLEOTIDE SEQUENCE</scope>
    <source>
        <strain evidence="4">02402/16</strain>
        <tissue evidence="4">Leaf</tissue>
    </source>
</reference>
<feature type="region of interest" description="Disordered" evidence="2">
    <location>
        <begin position="250"/>
        <end position="317"/>
    </location>
</feature>
<accession>A0AAD8TST2</accession>
<dbReference type="Pfam" id="PF00098">
    <property type="entry name" value="zf-CCHC"/>
    <property type="match status" value="1"/>
</dbReference>
<feature type="compositionally biased region" description="Gly residues" evidence="2">
    <location>
        <begin position="1"/>
        <end position="55"/>
    </location>
</feature>
<evidence type="ECO:0000256" key="2">
    <source>
        <dbReference type="SAM" id="MobiDB-lite"/>
    </source>
</evidence>
<dbReference type="GO" id="GO:0008270">
    <property type="term" value="F:zinc ion binding"/>
    <property type="evidence" value="ECO:0007669"/>
    <property type="project" value="UniProtKB-KW"/>
</dbReference>
<organism evidence="4 5">
    <name type="scientific">Lolium multiflorum</name>
    <name type="common">Italian ryegrass</name>
    <name type="synonym">Lolium perenne subsp. multiflorum</name>
    <dbReference type="NCBI Taxonomy" id="4521"/>
    <lineage>
        <taxon>Eukaryota</taxon>
        <taxon>Viridiplantae</taxon>
        <taxon>Streptophyta</taxon>
        <taxon>Embryophyta</taxon>
        <taxon>Tracheophyta</taxon>
        <taxon>Spermatophyta</taxon>
        <taxon>Magnoliopsida</taxon>
        <taxon>Liliopsida</taxon>
        <taxon>Poales</taxon>
        <taxon>Poaceae</taxon>
        <taxon>BOP clade</taxon>
        <taxon>Pooideae</taxon>
        <taxon>Poodae</taxon>
        <taxon>Poeae</taxon>
        <taxon>Poeae Chloroplast Group 2 (Poeae type)</taxon>
        <taxon>Loliodinae</taxon>
        <taxon>Loliinae</taxon>
        <taxon>Lolium</taxon>
    </lineage>
</organism>
<sequence length="408" mass="44876">MQGRGGARVLGGGGGGPGRGGVPPRPGGGAPLRPPGGGAPSRPQGGGAYNRGGMMGRPNGALNQPMEDRYRNVVCYNCGEPGHYVGNCIKEKISLQELEVKMCEAWDSKWPWQVRQLEEKKYLVRFPPHKKISDLVDIPSINLKEGNDMERVTVKMIGWEGDIPDVGELKTCWVQISGIPSKWVSWEMIAQIAKTLGLLLDVDWGRIFKSFYEVVRAQLAVKDIHKIPEERIYVMKKKFYWVIFEEEKAAGDGGNDNDNDDNDPNGEDPGCEDEQEGFDELEDVNEGGGDDSHPQTPGVQFGSIGKDDKRHGSKSCPVIINVPDSNSFQPLVDFGLVYDDEMVDAVIMDGVTAGMNEVKITEAASKEEAPEVVMPVITRQVDDARDMDSMNQDEVEVAEKKNREAMTP</sequence>
<feature type="region of interest" description="Disordered" evidence="2">
    <location>
        <begin position="1"/>
        <end position="62"/>
    </location>
</feature>
<feature type="region of interest" description="Disordered" evidence="2">
    <location>
        <begin position="382"/>
        <end position="408"/>
    </location>
</feature>
<evidence type="ECO:0000313" key="5">
    <source>
        <dbReference type="Proteomes" id="UP001231189"/>
    </source>
</evidence>
<dbReference type="EMBL" id="JAUUTY010000001">
    <property type="protein sequence ID" value="KAK1693246.1"/>
    <property type="molecule type" value="Genomic_DNA"/>
</dbReference>
<feature type="compositionally biased region" description="Acidic residues" evidence="2">
    <location>
        <begin position="255"/>
        <end position="289"/>
    </location>
</feature>
<protein>
    <recommendedName>
        <fullName evidence="3">CCHC-type domain-containing protein</fullName>
    </recommendedName>
</protein>
<comment type="caution">
    <text evidence="4">The sequence shown here is derived from an EMBL/GenBank/DDBJ whole genome shotgun (WGS) entry which is preliminary data.</text>
</comment>
<dbReference type="SUPFAM" id="SSF57756">
    <property type="entry name" value="Retrovirus zinc finger-like domains"/>
    <property type="match status" value="1"/>
</dbReference>
<dbReference type="PANTHER" id="PTHR33170:SF48">
    <property type="entry name" value="CCHC-TYPE DOMAIN-CONTAINING PROTEIN"/>
    <property type="match status" value="1"/>
</dbReference>
<evidence type="ECO:0000313" key="4">
    <source>
        <dbReference type="EMBL" id="KAK1693246.1"/>
    </source>
</evidence>
<feature type="compositionally biased region" description="Basic and acidic residues" evidence="2">
    <location>
        <begin position="397"/>
        <end position="408"/>
    </location>
</feature>
<dbReference type="GO" id="GO:0003676">
    <property type="term" value="F:nucleic acid binding"/>
    <property type="evidence" value="ECO:0007669"/>
    <property type="project" value="InterPro"/>
</dbReference>
<feature type="domain" description="CCHC-type" evidence="3">
    <location>
        <begin position="75"/>
        <end position="88"/>
    </location>
</feature>
<dbReference type="PANTHER" id="PTHR33170">
    <property type="entry name" value="DUF4283 DOMAIN-CONTAINING PROTEIN-RELATED"/>
    <property type="match status" value="1"/>
</dbReference>
<dbReference type="InterPro" id="IPR001878">
    <property type="entry name" value="Znf_CCHC"/>
</dbReference>
<keyword evidence="1" id="KW-0863">Zinc-finger</keyword>
<keyword evidence="1" id="KW-0862">Zinc</keyword>
<dbReference type="PROSITE" id="PS50158">
    <property type="entry name" value="ZF_CCHC"/>
    <property type="match status" value="1"/>
</dbReference>
<name>A0AAD8TST2_LOLMU</name>
<dbReference type="InterPro" id="IPR036875">
    <property type="entry name" value="Znf_CCHC_sf"/>
</dbReference>